<dbReference type="EMBL" id="LJSG01000016">
    <property type="protein sequence ID" value="KPP90912.1"/>
    <property type="molecule type" value="Genomic_DNA"/>
</dbReference>
<evidence type="ECO:0000256" key="4">
    <source>
        <dbReference type="ARBA" id="ARBA00022989"/>
    </source>
</evidence>
<keyword evidence="12" id="KW-1185">Reference proteome</keyword>
<dbReference type="Pfam" id="PF02687">
    <property type="entry name" value="FtsX"/>
    <property type="match status" value="1"/>
</dbReference>
<evidence type="ECO:0000256" key="2">
    <source>
        <dbReference type="ARBA" id="ARBA00022475"/>
    </source>
</evidence>
<dbReference type="InterPro" id="IPR038766">
    <property type="entry name" value="Membrane_comp_ABC_pdt"/>
</dbReference>
<dbReference type="Pfam" id="PF12704">
    <property type="entry name" value="MacB_PCD"/>
    <property type="match status" value="1"/>
</dbReference>
<organism evidence="10 11">
    <name type="scientific">Roseibaca calidilacus</name>
    <dbReference type="NCBI Taxonomy" id="1666912"/>
    <lineage>
        <taxon>Bacteria</taxon>
        <taxon>Pseudomonadati</taxon>
        <taxon>Pseudomonadota</taxon>
        <taxon>Alphaproteobacteria</taxon>
        <taxon>Rhodobacterales</taxon>
        <taxon>Paracoccaceae</taxon>
        <taxon>Roseinatronobacter</taxon>
    </lineage>
</organism>
<feature type="transmembrane region" description="Helical" evidence="6">
    <location>
        <begin position="648"/>
        <end position="672"/>
    </location>
</feature>
<protein>
    <submittedName>
        <fullName evidence="9 10">ABC transport system permease protein</fullName>
    </submittedName>
</protein>
<keyword evidence="5 6" id="KW-0472">Membrane</keyword>
<dbReference type="InterPro" id="IPR003838">
    <property type="entry name" value="ABC3_permease_C"/>
</dbReference>
<comment type="subcellular location">
    <subcellularLocation>
        <location evidence="1">Cell membrane</location>
        <topology evidence="1">Multi-pass membrane protein</topology>
    </subcellularLocation>
</comment>
<feature type="transmembrane region" description="Helical" evidence="6">
    <location>
        <begin position="214"/>
        <end position="235"/>
    </location>
</feature>
<reference evidence="10 11" key="1">
    <citation type="submission" date="2015-09" db="EMBL/GenBank/DDBJ databases">
        <title>Identification and resolution of microdiversity through metagenomic sequencing of parallel consortia.</title>
        <authorList>
            <person name="Nelson W.C."/>
            <person name="Romine M.F."/>
            <person name="Lindemann S.R."/>
        </authorList>
    </citation>
    <scope>NUCLEOTIDE SEQUENCE [LARGE SCALE GENOMIC DNA]</scope>
    <source>
        <strain evidence="10">HL-91</strain>
    </source>
</reference>
<dbReference type="AlphaFoldDB" id="A0A0P7WJP9"/>
<feature type="transmembrane region" description="Helical" evidence="6">
    <location>
        <begin position="750"/>
        <end position="770"/>
    </location>
</feature>
<reference evidence="9 12" key="2">
    <citation type="submission" date="2016-01" db="EMBL/GenBank/DDBJ databases">
        <authorList>
            <person name="Varghese N."/>
        </authorList>
    </citation>
    <scope>NUCLEOTIDE SEQUENCE [LARGE SCALE GENOMIC DNA]</scope>
    <source>
        <strain evidence="9 12">HL-91</strain>
    </source>
</reference>
<evidence type="ECO:0000313" key="12">
    <source>
        <dbReference type="Proteomes" id="UP000182045"/>
    </source>
</evidence>
<accession>A0A0P7WJP9</accession>
<evidence type="ECO:0000313" key="11">
    <source>
        <dbReference type="Proteomes" id="UP000050413"/>
    </source>
</evidence>
<gene>
    <name evidence="9" type="ORF">Ga0058931_3182</name>
    <name evidence="10" type="ORF">HLUCCA05_05710</name>
</gene>
<evidence type="ECO:0000313" key="9">
    <source>
        <dbReference type="EMBL" id="CUX83786.1"/>
    </source>
</evidence>
<dbReference type="PATRIC" id="fig|1666912.4.peg.2896"/>
<feature type="domain" description="MacB-like periplasmic core" evidence="8">
    <location>
        <begin position="434"/>
        <end position="618"/>
    </location>
</feature>
<feature type="domain" description="ABC3 transporter permease C-terminal" evidence="7">
    <location>
        <begin position="214"/>
        <end position="335"/>
    </location>
</feature>
<evidence type="ECO:0000256" key="1">
    <source>
        <dbReference type="ARBA" id="ARBA00004651"/>
    </source>
</evidence>
<name>A0A0P7WJP9_9RHOB</name>
<keyword evidence="4 6" id="KW-1133">Transmembrane helix</keyword>
<dbReference type="RefSeq" id="WP_072247205.1">
    <property type="nucleotide sequence ID" value="NZ_FBYC01000004.1"/>
</dbReference>
<keyword evidence="2" id="KW-1003">Cell membrane</keyword>
<dbReference type="GO" id="GO:0005886">
    <property type="term" value="C:plasma membrane"/>
    <property type="evidence" value="ECO:0007669"/>
    <property type="project" value="UniProtKB-SubCell"/>
</dbReference>
<evidence type="ECO:0000259" key="8">
    <source>
        <dbReference type="Pfam" id="PF12704"/>
    </source>
</evidence>
<feature type="transmembrane region" description="Helical" evidence="6">
    <location>
        <begin position="255"/>
        <end position="286"/>
    </location>
</feature>
<evidence type="ECO:0000256" key="6">
    <source>
        <dbReference type="SAM" id="Phobius"/>
    </source>
</evidence>
<evidence type="ECO:0000256" key="3">
    <source>
        <dbReference type="ARBA" id="ARBA00022692"/>
    </source>
</evidence>
<evidence type="ECO:0000259" key="7">
    <source>
        <dbReference type="Pfam" id="PF02687"/>
    </source>
</evidence>
<dbReference type="EMBL" id="FBYC01000004">
    <property type="protein sequence ID" value="CUX83786.1"/>
    <property type="molecule type" value="Genomic_DNA"/>
</dbReference>
<dbReference type="OrthoDB" id="343744at2"/>
<feature type="transmembrane region" description="Helical" evidence="6">
    <location>
        <begin position="379"/>
        <end position="397"/>
    </location>
</feature>
<dbReference type="PANTHER" id="PTHR30287">
    <property type="entry name" value="MEMBRANE COMPONENT OF PREDICTED ABC SUPERFAMILY METABOLITE UPTAKE TRANSPORTER"/>
    <property type="match status" value="1"/>
</dbReference>
<sequence>MTLAALLSHWVRNKVQLAMLLAGLTLATALWSGVQALNTQARGAYATAAALVSEDGAPRLDSATGQLPQARFVELRRAGVLVSPVVEGRVMLGDARVTLLGIDPLTAPPGTAAALADGDLQGFLSGDGFAHPETLAEIGATDIALSASQAVPVGTVLVDIGTAQDALGMAGQISHLLLTGPVPRTMLDGLRLSQPEAGAELAGLTDSFHLNLTAFGALAFAVGLFIVHSAVGLAFEQRRALFRTLRSLGVSLRALTLALALELAVFALLAGLAGLALGYVMAAALLPDVAATLRGLYGAPVPGSLQFSPVWALAGLAMAFAGAALAGGQALWRLWHMPVLAPAQPRAWAMASGRAMRWQVLGAGLLAVLAIALGLFGRGLFAGFALLAAALLAAALLTPAVLALCLRGAAAMARAPVLHWFWADSRQNLPRLSLALMALMLALAANIGVGTMVASFRATFIGWLDQRLVAEMTITPRDTAQAVALEDFLAPRVQAVLPLRRVEATLAGQPGAVFAMRDHATFRDNWPLIQAGPDPWDRLAKEQGALINEQLARRAGLWPGDRVALPGAGDVPILGVYPDYGNPLAQTIVTESWFDRLYPDTPTRQLAIRTDAPAATRAALLDEFGLSAQAITDQAQAKALSLAIFERTFLITGALNVLTLSVAALALFATLVTLSGLRLVQLAPLWAMGLTVRHLAGLELARALVLAGLTMVLALPVGLMLAQVLLAVINVQAFGWRLPLQVFPADWARLALWAGLAMLAASAWPAWRLWRGGGGPLLRVFANER</sequence>
<comment type="caution">
    <text evidence="10">The sequence shown here is derived from an EMBL/GenBank/DDBJ whole genome shotgun (WGS) entry which is preliminary data.</text>
</comment>
<evidence type="ECO:0000256" key="5">
    <source>
        <dbReference type="ARBA" id="ARBA00023136"/>
    </source>
</evidence>
<dbReference type="InterPro" id="IPR025857">
    <property type="entry name" value="MacB_PCD"/>
</dbReference>
<feature type="transmembrane region" description="Helical" evidence="6">
    <location>
        <begin position="355"/>
        <end position="373"/>
    </location>
</feature>
<feature type="transmembrane region" description="Helical" evidence="6">
    <location>
        <begin position="678"/>
        <end position="696"/>
    </location>
</feature>
<dbReference type="Proteomes" id="UP000050413">
    <property type="component" value="Unassembled WGS sequence"/>
</dbReference>
<dbReference type="PANTHER" id="PTHR30287:SF2">
    <property type="entry name" value="BLL1001 PROTEIN"/>
    <property type="match status" value="1"/>
</dbReference>
<evidence type="ECO:0000313" key="10">
    <source>
        <dbReference type="EMBL" id="KPP90912.1"/>
    </source>
</evidence>
<keyword evidence="3 6" id="KW-0812">Transmembrane</keyword>
<dbReference type="Proteomes" id="UP000182045">
    <property type="component" value="Unassembled WGS sequence"/>
</dbReference>
<feature type="transmembrane region" description="Helical" evidence="6">
    <location>
        <begin position="703"/>
        <end position="730"/>
    </location>
</feature>
<dbReference type="STRING" id="1666912.Ga0058931_3182"/>
<feature type="transmembrane region" description="Helical" evidence="6">
    <location>
        <begin position="310"/>
        <end position="335"/>
    </location>
</feature>
<proteinExistence type="predicted"/>
<feature type="transmembrane region" description="Helical" evidence="6">
    <location>
        <begin position="434"/>
        <end position="456"/>
    </location>
</feature>